<accession>A0A3R9Q9S4</accession>
<organism evidence="2 3">
    <name type="scientific">Edaphobacter aggregans</name>
    <dbReference type="NCBI Taxonomy" id="570835"/>
    <lineage>
        <taxon>Bacteria</taxon>
        <taxon>Pseudomonadati</taxon>
        <taxon>Acidobacteriota</taxon>
        <taxon>Terriglobia</taxon>
        <taxon>Terriglobales</taxon>
        <taxon>Acidobacteriaceae</taxon>
        <taxon>Edaphobacter</taxon>
    </lineage>
</organism>
<sequence length="151" mass="16543">MPTAKPISKKPASKTPAKPAHKVYNTPLPKKLGIAEEMQVALIAAPDGFEESLGELPPGVIFSTSVGSSTGLALCFVRSLSDLAATLDLLVLRLPRQTHFWIIYPKRAGRYKVDFNENHVRDSGLAAGFVDYKVCSVDNDWSALKFSRRKT</sequence>
<reference evidence="2 3" key="1">
    <citation type="submission" date="2018-12" db="EMBL/GenBank/DDBJ databases">
        <title>Sequencing of bacterial isolates from soil warming experiment in Harvard Forest, Massachusetts, USA.</title>
        <authorList>
            <person name="Deangelis K."/>
        </authorList>
    </citation>
    <scope>NUCLEOTIDE SEQUENCE [LARGE SCALE GENOMIC DNA]</scope>
    <source>
        <strain evidence="2 3">EB153</strain>
    </source>
</reference>
<proteinExistence type="predicted"/>
<dbReference type="AlphaFoldDB" id="A0A3R9Q9S4"/>
<dbReference type="Proteomes" id="UP000269669">
    <property type="component" value="Unassembled WGS sequence"/>
</dbReference>
<dbReference type="OrthoDB" id="9800461at2"/>
<evidence type="ECO:0008006" key="4">
    <source>
        <dbReference type="Google" id="ProtNLM"/>
    </source>
</evidence>
<evidence type="ECO:0000313" key="2">
    <source>
        <dbReference type="EMBL" id="RSL16688.1"/>
    </source>
</evidence>
<dbReference type="EMBL" id="RSDW01000001">
    <property type="protein sequence ID" value="RSL16688.1"/>
    <property type="molecule type" value="Genomic_DNA"/>
</dbReference>
<feature type="region of interest" description="Disordered" evidence="1">
    <location>
        <begin position="1"/>
        <end position="22"/>
    </location>
</feature>
<evidence type="ECO:0000256" key="1">
    <source>
        <dbReference type="SAM" id="MobiDB-lite"/>
    </source>
</evidence>
<gene>
    <name evidence="2" type="ORF">EDE15_2209</name>
</gene>
<keyword evidence="3" id="KW-1185">Reference proteome</keyword>
<dbReference type="RefSeq" id="WP_125485261.1">
    <property type="nucleotide sequence ID" value="NZ_RSDW01000001.1"/>
</dbReference>
<comment type="caution">
    <text evidence="2">The sequence shown here is derived from an EMBL/GenBank/DDBJ whole genome shotgun (WGS) entry which is preliminary data.</text>
</comment>
<evidence type="ECO:0000313" key="3">
    <source>
        <dbReference type="Proteomes" id="UP000269669"/>
    </source>
</evidence>
<protein>
    <recommendedName>
        <fullName evidence="4">DUF3052 family protein</fullName>
    </recommendedName>
</protein>
<name>A0A3R9Q9S4_9BACT</name>